<dbReference type="Proteomes" id="UP000247892">
    <property type="component" value="Unassembled WGS sequence"/>
</dbReference>
<feature type="coiled-coil region" evidence="1">
    <location>
        <begin position="81"/>
        <end position="108"/>
    </location>
</feature>
<dbReference type="OrthoDB" id="3557316at2"/>
<proteinExistence type="predicted"/>
<dbReference type="EMBL" id="MASU01000005">
    <property type="protein sequence ID" value="PXY36669.1"/>
    <property type="molecule type" value="Genomic_DNA"/>
</dbReference>
<keyword evidence="3" id="KW-1185">Reference proteome</keyword>
<evidence type="ECO:0000313" key="3">
    <source>
        <dbReference type="Proteomes" id="UP000247892"/>
    </source>
</evidence>
<dbReference type="RefSeq" id="WP_110336770.1">
    <property type="nucleotide sequence ID" value="NZ_JBHVKT010000003.1"/>
</dbReference>
<protein>
    <recommendedName>
        <fullName evidence="4">Excreted virulence factor EspC (Type VII ESX diderm)</fullName>
    </recommendedName>
</protein>
<dbReference type="GO" id="GO:0009306">
    <property type="term" value="P:protein secretion"/>
    <property type="evidence" value="ECO:0007669"/>
    <property type="project" value="InterPro"/>
</dbReference>
<accession>A0A318MCR1</accession>
<organism evidence="2 3">
    <name type="scientific">Prauserella flavalba</name>
    <dbReference type="NCBI Taxonomy" id="1477506"/>
    <lineage>
        <taxon>Bacteria</taxon>
        <taxon>Bacillati</taxon>
        <taxon>Actinomycetota</taxon>
        <taxon>Actinomycetes</taxon>
        <taxon>Pseudonocardiales</taxon>
        <taxon>Pseudonocardiaceae</taxon>
        <taxon>Prauserella</taxon>
    </lineage>
</organism>
<dbReference type="AlphaFoldDB" id="A0A318MCR1"/>
<keyword evidence="1" id="KW-0175">Coiled coil</keyword>
<sequence length="118" mass="12444">MGEGFQVDPDKLRMHAGSVGGIKSGVDEAADAGGHVASLNDAYGWICQGMGLPDMLRGPQERVTAMIQRVGAKLGEDQHKLGDAAKRYDEAEAKVIELLKELAESLDKAGDAPKLGGR</sequence>
<gene>
    <name evidence="2" type="ORF">BA062_15005</name>
</gene>
<reference evidence="2 3" key="1">
    <citation type="submission" date="2016-07" db="EMBL/GenBank/DDBJ databases">
        <title>Draft genome sequence of Prauserella sp. YIM 121212, isolated from alkaline soil.</title>
        <authorList>
            <person name="Ruckert C."/>
            <person name="Albersmeier A."/>
            <person name="Jiang C.-L."/>
            <person name="Jiang Y."/>
            <person name="Kalinowski J."/>
            <person name="Schneider O."/>
            <person name="Winkler A."/>
            <person name="Zotchev S.B."/>
        </authorList>
    </citation>
    <scope>NUCLEOTIDE SEQUENCE [LARGE SCALE GENOMIC DNA]</scope>
    <source>
        <strain evidence="2 3">YIM 121212</strain>
    </source>
</reference>
<name>A0A318MCR1_9PSEU</name>
<dbReference type="Pfam" id="PF10824">
    <property type="entry name" value="T7SS_ESX_EspC"/>
    <property type="match status" value="1"/>
</dbReference>
<comment type="caution">
    <text evidence="2">The sequence shown here is derived from an EMBL/GenBank/DDBJ whole genome shotgun (WGS) entry which is preliminary data.</text>
</comment>
<evidence type="ECO:0000256" key="1">
    <source>
        <dbReference type="SAM" id="Coils"/>
    </source>
</evidence>
<evidence type="ECO:0000313" key="2">
    <source>
        <dbReference type="EMBL" id="PXY36669.1"/>
    </source>
</evidence>
<evidence type="ECO:0008006" key="4">
    <source>
        <dbReference type="Google" id="ProtNLM"/>
    </source>
</evidence>
<dbReference type="InterPro" id="IPR022536">
    <property type="entry name" value="EspC"/>
</dbReference>